<dbReference type="AlphaFoldDB" id="A0A367F2H5"/>
<organism evidence="1 2">
    <name type="scientific">Sphaerisporangium album</name>
    <dbReference type="NCBI Taxonomy" id="509200"/>
    <lineage>
        <taxon>Bacteria</taxon>
        <taxon>Bacillati</taxon>
        <taxon>Actinomycetota</taxon>
        <taxon>Actinomycetes</taxon>
        <taxon>Streptosporangiales</taxon>
        <taxon>Streptosporangiaceae</taxon>
        <taxon>Sphaerisporangium</taxon>
    </lineage>
</organism>
<evidence type="ECO:0000313" key="2">
    <source>
        <dbReference type="Proteomes" id="UP000253094"/>
    </source>
</evidence>
<comment type="caution">
    <text evidence="1">The sequence shown here is derived from an EMBL/GenBank/DDBJ whole genome shotgun (WGS) entry which is preliminary data.</text>
</comment>
<protein>
    <submittedName>
        <fullName evidence="1">Uncharacterized protein</fullName>
    </submittedName>
</protein>
<proteinExistence type="predicted"/>
<dbReference type="OrthoDB" id="3542564at2"/>
<gene>
    <name evidence="1" type="ORF">DQ384_33020</name>
</gene>
<accession>A0A367F2H5</accession>
<dbReference type="RefSeq" id="WP_114032798.1">
    <property type="nucleotide sequence ID" value="NZ_QOIL01000024.1"/>
</dbReference>
<evidence type="ECO:0000313" key="1">
    <source>
        <dbReference type="EMBL" id="RCG24471.1"/>
    </source>
</evidence>
<reference evidence="1 2" key="1">
    <citation type="submission" date="2018-06" db="EMBL/GenBank/DDBJ databases">
        <title>Sphaerisporangium craniellae sp. nov., isolated from a marine sponge in the South China Sea.</title>
        <authorList>
            <person name="Li L."/>
        </authorList>
    </citation>
    <scope>NUCLEOTIDE SEQUENCE [LARGE SCALE GENOMIC DNA]</scope>
    <source>
        <strain evidence="1 2">CCTCC AA 208026</strain>
    </source>
</reference>
<keyword evidence="2" id="KW-1185">Reference proteome</keyword>
<dbReference type="Proteomes" id="UP000253094">
    <property type="component" value="Unassembled WGS sequence"/>
</dbReference>
<sequence>MPQLVPNPLCAALEEALRAVETMIREVDDDIEGPYRAFHGGGVWTGPTAVRFDAQLVHYRTRVRGSGDKILSELRLALARTPREVTEHEARSIAQRYGLS</sequence>
<dbReference type="EMBL" id="QOIL01000024">
    <property type="protein sequence ID" value="RCG24471.1"/>
    <property type="molecule type" value="Genomic_DNA"/>
</dbReference>
<name>A0A367F2H5_9ACTN</name>